<comment type="caution">
    <text evidence="2">The sequence shown here is derived from an EMBL/GenBank/DDBJ whole genome shotgun (WGS) entry which is preliminary data.</text>
</comment>
<dbReference type="SUPFAM" id="SSF51556">
    <property type="entry name" value="Metallo-dependent hydrolases"/>
    <property type="match status" value="1"/>
</dbReference>
<evidence type="ECO:0000313" key="2">
    <source>
        <dbReference type="EMBL" id="MCJ8503064.1"/>
    </source>
</evidence>
<keyword evidence="3" id="KW-1185">Reference proteome</keyword>
<gene>
    <name evidence="2" type="ORF">MRX98_21000</name>
</gene>
<dbReference type="PANTHER" id="PTHR43135">
    <property type="entry name" value="ALPHA-D-RIBOSE 1-METHYLPHOSPHONATE 5-TRIPHOSPHATE DIPHOSPHATASE"/>
    <property type="match status" value="1"/>
</dbReference>
<evidence type="ECO:0000259" key="1">
    <source>
        <dbReference type="Pfam" id="PF01979"/>
    </source>
</evidence>
<dbReference type="EMBL" id="JALJRB010000042">
    <property type="protein sequence ID" value="MCJ8503064.1"/>
    <property type="molecule type" value="Genomic_DNA"/>
</dbReference>
<name>A0AA41R643_9BACT</name>
<reference evidence="2" key="1">
    <citation type="submission" date="2022-04" db="EMBL/GenBank/DDBJ databases">
        <title>Desulfatitalea alkaliphila sp. nov., a novel anaerobic sulfate-reducing bacterium isolated from terrestrial mud volcano, Taman Peninsula, Russia.</title>
        <authorList>
            <person name="Khomyakova M.A."/>
            <person name="Merkel A.Y."/>
            <person name="Slobodkin A.I."/>
        </authorList>
    </citation>
    <scope>NUCLEOTIDE SEQUENCE</scope>
    <source>
        <strain evidence="2">M08but</strain>
    </source>
</reference>
<dbReference type="PANTHER" id="PTHR43135:SF3">
    <property type="entry name" value="ALPHA-D-RIBOSE 1-METHYLPHOSPHONATE 5-TRIPHOSPHATE DIPHOSPHATASE"/>
    <property type="match status" value="1"/>
</dbReference>
<dbReference type="Gene3D" id="3.20.20.140">
    <property type="entry name" value="Metal-dependent hydrolases"/>
    <property type="match status" value="1"/>
</dbReference>
<evidence type="ECO:0000313" key="3">
    <source>
        <dbReference type="Proteomes" id="UP001165427"/>
    </source>
</evidence>
<dbReference type="Gene3D" id="2.30.40.10">
    <property type="entry name" value="Urease, subunit C, domain 1"/>
    <property type="match status" value="1"/>
</dbReference>
<dbReference type="InterPro" id="IPR032466">
    <property type="entry name" value="Metal_Hydrolase"/>
</dbReference>
<dbReference type="InterPro" id="IPR011059">
    <property type="entry name" value="Metal-dep_hydrolase_composite"/>
</dbReference>
<organism evidence="2 3">
    <name type="scientific">Desulfatitalea alkaliphila</name>
    <dbReference type="NCBI Taxonomy" id="2929485"/>
    <lineage>
        <taxon>Bacteria</taxon>
        <taxon>Pseudomonadati</taxon>
        <taxon>Thermodesulfobacteriota</taxon>
        <taxon>Desulfobacteria</taxon>
        <taxon>Desulfobacterales</taxon>
        <taxon>Desulfosarcinaceae</taxon>
        <taxon>Desulfatitalea</taxon>
    </lineage>
</organism>
<dbReference type="GO" id="GO:0016810">
    <property type="term" value="F:hydrolase activity, acting on carbon-nitrogen (but not peptide) bonds"/>
    <property type="evidence" value="ECO:0007669"/>
    <property type="project" value="InterPro"/>
</dbReference>
<dbReference type="InterPro" id="IPR006680">
    <property type="entry name" value="Amidohydro-rel"/>
</dbReference>
<protein>
    <submittedName>
        <fullName evidence="2">Amidohydrolase family protein</fullName>
    </submittedName>
</protein>
<proteinExistence type="predicted"/>
<dbReference type="SUPFAM" id="SSF51338">
    <property type="entry name" value="Composite domain of metallo-dependent hydrolases"/>
    <property type="match status" value="1"/>
</dbReference>
<dbReference type="Proteomes" id="UP001165427">
    <property type="component" value="Unassembled WGS sequence"/>
</dbReference>
<sequence>MSGAPDNSPPAARWLRIGRLIDGRGGPPRQNVVMEIRDGRITALQPDHPPAAEVRDLSRATVLPALMDAHVHLAFSGSEDPEIRAAQLQASPDQVVATAQHHLGAHRKWGISAVRDGGDRSAAILHSKMDGRLATEPSVTVLTPGWAWHAAGRYGAMIGRHPAPGQSLAEAITPHLATIDHLKILQSGINSLKRCGPVGGPQFSASDLQMAVRTAHAAGKPVMVHANGDLPVRLALEAGCDSIEHGYFMGPDNLRRMADRSVTWVPTAVPMAALARAEGLTQEQRDVARRTLDHQLDQIRQAHDLGVFIALGTDAGSHGVHHGQAVREELLLLMDAGLSLPAAIRCATRNAARLMGLQNRGSLVSGRRADFIVLPGPPERLLENLNGIFDIHLNGQPCQPV</sequence>
<dbReference type="InterPro" id="IPR051781">
    <property type="entry name" value="Metallo-dep_Hydrolase"/>
</dbReference>
<dbReference type="Pfam" id="PF01979">
    <property type="entry name" value="Amidohydro_1"/>
    <property type="match status" value="1"/>
</dbReference>
<dbReference type="AlphaFoldDB" id="A0AA41R643"/>
<dbReference type="RefSeq" id="WP_246914830.1">
    <property type="nucleotide sequence ID" value="NZ_JALJRB010000042.1"/>
</dbReference>
<accession>A0AA41R643</accession>
<feature type="domain" description="Amidohydrolase-related" evidence="1">
    <location>
        <begin position="61"/>
        <end position="378"/>
    </location>
</feature>